<protein>
    <recommendedName>
        <fullName evidence="3">Secreted protein</fullName>
    </recommendedName>
</protein>
<gene>
    <name evidence="1" type="ORF">Clacol_008458</name>
</gene>
<sequence>MKLAFPCVVTVVLATGLEGPYITSIWIRIGLRAMAAMASRAKADIIHASLGVEPCLFELLNDAQCRNSDWPGIKSGPFPALAGGATTAPPALLSAWLVNSNTQE</sequence>
<evidence type="ECO:0000313" key="2">
    <source>
        <dbReference type="Proteomes" id="UP001050691"/>
    </source>
</evidence>
<keyword evidence="2" id="KW-1185">Reference proteome</keyword>
<evidence type="ECO:0008006" key="3">
    <source>
        <dbReference type="Google" id="ProtNLM"/>
    </source>
</evidence>
<organism evidence="1 2">
    <name type="scientific">Clathrus columnatus</name>
    <dbReference type="NCBI Taxonomy" id="1419009"/>
    <lineage>
        <taxon>Eukaryota</taxon>
        <taxon>Fungi</taxon>
        <taxon>Dikarya</taxon>
        <taxon>Basidiomycota</taxon>
        <taxon>Agaricomycotina</taxon>
        <taxon>Agaricomycetes</taxon>
        <taxon>Phallomycetidae</taxon>
        <taxon>Phallales</taxon>
        <taxon>Clathraceae</taxon>
        <taxon>Clathrus</taxon>
    </lineage>
</organism>
<proteinExistence type="predicted"/>
<evidence type="ECO:0000313" key="1">
    <source>
        <dbReference type="EMBL" id="GJJ14196.1"/>
    </source>
</evidence>
<dbReference type="Proteomes" id="UP001050691">
    <property type="component" value="Unassembled WGS sequence"/>
</dbReference>
<reference evidence="1" key="1">
    <citation type="submission" date="2021-10" db="EMBL/GenBank/DDBJ databases">
        <title>De novo Genome Assembly of Clathrus columnatus (Basidiomycota, Fungi) Using Illumina and Nanopore Sequence Data.</title>
        <authorList>
            <person name="Ogiso-Tanaka E."/>
            <person name="Itagaki H."/>
            <person name="Hosoya T."/>
            <person name="Hosaka K."/>
        </authorList>
    </citation>
    <scope>NUCLEOTIDE SEQUENCE</scope>
    <source>
        <strain evidence="1">MO-923</strain>
    </source>
</reference>
<accession>A0AAV5AP91</accession>
<dbReference type="AlphaFoldDB" id="A0AAV5AP91"/>
<comment type="caution">
    <text evidence="1">The sequence shown here is derived from an EMBL/GenBank/DDBJ whole genome shotgun (WGS) entry which is preliminary data.</text>
</comment>
<name>A0AAV5AP91_9AGAM</name>
<dbReference type="EMBL" id="BPWL01000009">
    <property type="protein sequence ID" value="GJJ14196.1"/>
    <property type="molecule type" value="Genomic_DNA"/>
</dbReference>